<dbReference type="Proteomes" id="UP001150062">
    <property type="component" value="Unassembled WGS sequence"/>
</dbReference>
<feature type="transmembrane region" description="Helical" evidence="1">
    <location>
        <begin position="269"/>
        <end position="293"/>
    </location>
</feature>
<feature type="transmembrane region" description="Helical" evidence="1">
    <location>
        <begin position="430"/>
        <end position="449"/>
    </location>
</feature>
<feature type="transmembrane region" description="Helical" evidence="1">
    <location>
        <begin position="398"/>
        <end position="424"/>
    </location>
</feature>
<proteinExistence type="predicted"/>
<protein>
    <submittedName>
        <fullName evidence="3">Dactylin</fullName>
    </submittedName>
</protein>
<evidence type="ECO:0000313" key="3">
    <source>
        <dbReference type="EMBL" id="KAJ6252014.1"/>
    </source>
</evidence>
<dbReference type="InterPro" id="IPR001810">
    <property type="entry name" value="F-box_dom"/>
</dbReference>
<keyword evidence="4" id="KW-1185">Reference proteome</keyword>
<feature type="transmembrane region" description="Helical" evidence="1">
    <location>
        <begin position="337"/>
        <end position="357"/>
    </location>
</feature>
<evidence type="ECO:0000313" key="4">
    <source>
        <dbReference type="Proteomes" id="UP001150062"/>
    </source>
</evidence>
<dbReference type="Gene3D" id="1.20.1280.50">
    <property type="match status" value="1"/>
</dbReference>
<feature type="transmembrane region" description="Helical" evidence="1">
    <location>
        <begin position="369"/>
        <end position="391"/>
    </location>
</feature>
<dbReference type="SMART" id="SM00256">
    <property type="entry name" value="FBOX"/>
    <property type="match status" value="1"/>
</dbReference>
<comment type="caution">
    <text evidence="3">The sequence shown here is derived from an EMBL/GenBank/DDBJ whole genome shotgun (WGS) entry which is preliminary data.</text>
</comment>
<name>A0ABQ8Z5Q1_9EUKA</name>
<gene>
    <name evidence="3" type="ORF">M0813_14561</name>
</gene>
<accession>A0ABQ8Z5Q1</accession>
<evidence type="ECO:0000256" key="1">
    <source>
        <dbReference type="SAM" id="Phobius"/>
    </source>
</evidence>
<keyword evidence="1" id="KW-1133">Transmembrane helix</keyword>
<reference evidence="3" key="1">
    <citation type="submission" date="2022-08" db="EMBL/GenBank/DDBJ databases">
        <title>Novel sulfate-reducing endosymbionts in the free-living metamonad Anaeramoeba.</title>
        <authorList>
            <person name="Jerlstrom-Hultqvist J."/>
            <person name="Cepicka I."/>
            <person name="Gallot-Lavallee L."/>
            <person name="Salas-Leiva D."/>
            <person name="Curtis B.A."/>
            <person name="Zahonova K."/>
            <person name="Pipaliya S."/>
            <person name="Dacks J."/>
            <person name="Roger A.J."/>
        </authorList>
    </citation>
    <scope>NUCLEOTIDE SEQUENCE</scope>
    <source>
        <strain evidence="3">Schooner1</strain>
    </source>
</reference>
<feature type="domain" description="F-box" evidence="2">
    <location>
        <begin position="76"/>
        <end position="122"/>
    </location>
</feature>
<organism evidence="3 4">
    <name type="scientific">Anaeramoeba flamelloides</name>
    <dbReference type="NCBI Taxonomy" id="1746091"/>
    <lineage>
        <taxon>Eukaryota</taxon>
        <taxon>Metamonada</taxon>
        <taxon>Anaeramoebidae</taxon>
        <taxon>Anaeramoeba</taxon>
    </lineage>
</organism>
<sequence length="531" mass="61755">MKNHTKRLLGSKKELITYKYPPLTEEEVEIELNSYDYHTNRRELMAVIPFDIMDQLMVGTYSTPPKKAKVPPNNSNLILEMLPDEILWYILEFLPIQKLLIISLTCTHLHDLVNDYELWKRVAMVHESLFIWKTLQVIIMPQGTVAIAGHLNPDIVTTSNVEEDLEYGTNEKNSKMKKFFHSSSRKLIPSNVGRGILGRVVEQEDPKPNSNKQIRLDYIPKLEDHREILIDKYQSLQKASSRRSYQETRVIENNYRRIRSGFRSQTQKLFLFALTFLPLAIFIFGILLNLSVIDKINGNNKTTKISIPIISVIGLMYLAILFSLIRYRSWYTLYKGVTYIIIISLIVLPLLLILLKIEHAIDSSWSVTFIPIFIYLSILTILAYVIAFMIFKDLDSNYLRFLCIFALIIISMPLVFFICLSLKLDNVKQWTWAQVFAPLFISIILMELIGMLNCCSEIYRLFNVRENHHFTLTSISIANCLLFFPILITTILFVLWIQTDRIKSFTTVMVPFYICSPSFFIATFVLASMFF</sequence>
<dbReference type="PROSITE" id="PS50181">
    <property type="entry name" value="FBOX"/>
    <property type="match status" value="1"/>
</dbReference>
<keyword evidence="1" id="KW-0812">Transmembrane</keyword>
<feature type="transmembrane region" description="Helical" evidence="1">
    <location>
        <begin position="305"/>
        <end position="325"/>
    </location>
</feature>
<keyword evidence="1" id="KW-0472">Membrane</keyword>
<dbReference type="SUPFAM" id="SSF81383">
    <property type="entry name" value="F-box domain"/>
    <property type="match status" value="1"/>
</dbReference>
<dbReference type="Pfam" id="PF10269">
    <property type="entry name" value="Tmemb_185A"/>
    <property type="match status" value="1"/>
</dbReference>
<dbReference type="EMBL" id="JAOAOG010000050">
    <property type="protein sequence ID" value="KAJ6252014.1"/>
    <property type="molecule type" value="Genomic_DNA"/>
</dbReference>
<dbReference type="InterPro" id="IPR019396">
    <property type="entry name" value="TM_Fragile-X-F-assoc"/>
</dbReference>
<dbReference type="Pfam" id="PF12937">
    <property type="entry name" value="F-box-like"/>
    <property type="match status" value="1"/>
</dbReference>
<feature type="transmembrane region" description="Helical" evidence="1">
    <location>
        <begin position="510"/>
        <end position="530"/>
    </location>
</feature>
<feature type="transmembrane region" description="Helical" evidence="1">
    <location>
        <begin position="470"/>
        <end position="498"/>
    </location>
</feature>
<evidence type="ECO:0000259" key="2">
    <source>
        <dbReference type="PROSITE" id="PS50181"/>
    </source>
</evidence>
<dbReference type="InterPro" id="IPR036047">
    <property type="entry name" value="F-box-like_dom_sf"/>
</dbReference>